<feature type="compositionally biased region" description="Basic and acidic residues" evidence="1">
    <location>
        <begin position="82"/>
        <end position="92"/>
    </location>
</feature>
<reference evidence="3" key="1">
    <citation type="journal article" date="2019" name="Int. J. Syst. Evol. Microbiol.">
        <title>The Global Catalogue of Microorganisms (GCM) 10K type strain sequencing project: providing services to taxonomists for standard genome sequencing and annotation.</title>
        <authorList>
            <consortium name="The Broad Institute Genomics Platform"/>
            <consortium name="The Broad Institute Genome Sequencing Center for Infectious Disease"/>
            <person name="Wu L."/>
            <person name="Ma J."/>
        </authorList>
    </citation>
    <scope>NUCLEOTIDE SEQUENCE [LARGE SCALE GENOMIC DNA]</scope>
    <source>
        <strain evidence="3">KCTC 62195</strain>
    </source>
</reference>
<dbReference type="Pfam" id="PF11154">
    <property type="entry name" value="DUF2934"/>
    <property type="match status" value="1"/>
</dbReference>
<dbReference type="Proteomes" id="UP001595457">
    <property type="component" value="Unassembled WGS sequence"/>
</dbReference>
<evidence type="ECO:0000313" key="3">
    <source>
        <dbReference type="Proteomes" id="UP001595457"/>
    </source>
</evidence>
<comment type="caution">
    <text evidence="2">The sequence shown here is derived from an EMBL/GenBank/DDBJ whole genome shotgun (WGS) entry which is preliminary data.</text>
</comment>
<feature type="region of interest" description="Disordered" evidence="1">
    <location>
        <begin position="19"/>
        <end position="103"/>
    </location>
</feature>
<proteinExistence type="predicted"/>
<feature type="compositionally biased region" description="Basic and acidic residues" evidence="1">
    <location>
        <begin position="24"/>
        <end position="37"/>
    </location>
</feature>
<dbReference type="EMBL" id="JBHRSJ010000022">
    <property type="protein sequence ID" value="MFC2972846.1"/>
    <property type="molecule type" value="Genomic_DNA"/>
</dbReference>
<sequence>MSDDEERIRELAYQIWQSEGCPEGQHDRHWEMARRLVETGQQTQGGAAEETPPPAKPASTRKPRSVKPVETTPAAGKAKAKPKSEGKSETKKPRTTRTPPPGA</sequence>
<gene>
    <name evidence="2" type="ORF">ACFOJE_11560</name>
</gene>
<organism evidence="2 3">
    <name type="scientific">Azotobacter bryophylli</name>
    <dbReference type="NCBI Taxonomy" id="1986537"/>
    <lineage>
        <taxon>Bacteria</taxon>
        <taxon>Pseudomonadati</taxon>
        <taxon>Pseudomonadota</taxon>
        <taxon>Gammaproteobacteria</taxon>
        <taxon>Pseudomonadales</taxon>
        <taxon>Pseudomonadaceae</taxon>
        <taxon>Azotobacter</taxon>
    </lineage>
</organism>
<evidence type="ECO:0000256" key="1">
    <source>
        <dbReference type="SAM" id="MobiDB-lite"/>
    </source>
</evidence>
<keyword evidence="3" id="KW-1185">Reference proteome</keyword>
<accession>A0ABV7AV97</accession>
<dbReference type="RefSeq" id="WP_377814500.1">
    <property type="nucleotide sequence ID" value="NZ_JBHRSJ010000022.1"/>
</dbReference>
<dbReference type="InterPro" id="IPR021327">
    <property type="entry name" value="DUF2934"/>
</dbReference>
<evidence type="ECO:0000313" key="2">
    <source>
        <dbReference type="EMBL" id="MFC2972846.1"/>
    </source>
</evidence>
<protein>
    <submittedName>
        <fullName evidence="2">DUF2934 domain-containing protein</fullName>
    </submittedName>
</protein>
<name>A0ABV7AV97_9GAMM</name>